<proteinExistence type="inferred from homology"/>
<dbReference type="Gene3D" id="3.40.630.30">
    <property type="match status" value="1"/>
</dbReference>
<dbReference type="GO" id="GO:0005874">
    <property type="term" value="C:microtubule"/>
    <property type="evidence" value="ECO:0007669"/>
    <property type="project" value="InterPro"/>
</dbReference>
<evidence type="ECO:0000259" key="5">
    <source>
        <dbReference type="PROSITE" id="PS51730"/>
    </source>
</evidence>
<dbReference type="EMBL" id="WIXE01019743">
    <property type="protein sequence ID" value="KAK5969792.1"/>
    <property type="molecule type" value="Genomic_DNA"/>
</dbReference>
<dbReference type="Pfam" id="PF05301">
    <property type="entry name" value="Acetyltransf_16"/>
    <property type="match status" value="1"/>
</dbReference>
<dbReference type="PANTHER" id="PTHR12327:SF1">
    <property type="entry name" value="ALPHA-TUBULIN N-ACETYLTRANSFERASE 2"/>
    <property type="match status" value="1"/>
</dbReference>
<feature type="domain" description="N-acetyltransferase" evidence="5">
    <location>
        <begin position="13"/>
        <end position="196"/>
    </location>
</feature>
<name>A0AAN8F9E3_TRICO</name>
<dbReference type="GO" id="GO:0048666">
    <property type="term" value="P:neuron development"/>
    <property type="evidence" value="ECO:0007669"/>
    <property type="project" value="UniProtKB-UniRule"/>
</dbReference>
<evidence type="ECO:0000313" key="6">
    <source>
        <dbReference type="EMBL" id="KAK5969792.1"/>
    </source>
</evidence>
<dbReference type="AlphaFoldDB" id="A0AAN8F9E3"/>
<evidence type="ECO:0000256" key="1">
    <source>
        <dbReference type="ARBA" id="ARBA00022679"/>
    </source>
</evidence>
<comment type="caution">
    <text evidence="3">Lacks conserved residue(s) required for the propagation of feature annotation.</text>
</comment>
<dbReference type="Proteomes" id="UP001331761">
    <property type="component" value="Unassembled WGS sequence"/>
</dbReference>
<accession>A0AAN8F9E3</accession>
<gene>
    <name evidence="6" type="ORF">GCK32_013525</name>
</gene>
<feature type="compositionally biased region" description="Basic and acidic residues" evidence="4">
    <location>
        <begin position="200"/>
        <end position="223"/>
    </location>
</feature>
<dbReference type="InterPro" id="IPR038746">
    <property type="entry name" value="Atat"/>
</dbReference>
<dbReference type="GO" id="GO:0070507">
    <property type="term" value="P:regulation of microtubule cytoskeleton organization"/>
    <property type="evidence" value="ECO:0007669"/>
    <property type="project" value="UniProtKB-UniRule"/>
</dbReference>
<feature type="compositionally biased region" description="Basic and acidic residues" evidence="4">
    <location>
        <begin position="256"/>
        <end position="271"/>
    </location>
</feature>
<evidence type="ECO:0000313" key="7">
    <source>
        <dbReference type="Proteomes" id="UP001331761"/>
    </source>
</evidence>
<keyword evidence="1 3" id="KW-0808">Transferase</keyword>
<feature type="binding site" evidence="3">
    <location>
        <begin position="130"/>
        <end position="143"/>
    </location>
    <ligand>
        <name>acetyl-CoA</name>
        <dbReference type="ChEBI" id="CHEBI:57288"/>
    </ligand>
</feature>
<reference evidence="6 7" key="1">
    <citation type="submission" date="2019-10" db="EMBL/GenBank/DDBJ databases">
        <title>Assembly and Annotation for the nematode Trichostrongylus colubriformis.</title>
        <authorList>
            <person name="Martin J."/>
        </authorList>
    </citation>
    <scope>NUCLEOTIDE SEQUENCE [LARGE SCALE GENOMIC DNA]</scope>
    <source>
        <strain evidence="6">G859</strain>
        <tissue evidence="6">Whole worm</tissue>
    </source>
</reference>
<organism evidence="6 7">
    <name type="scientific">Trichostrongylus colubriformis</name>
    <name type="common">Black scour worm</name>
    <dbReference type="NCBI Taxonomy" id="6319"/>
    <lineage>
        <taxon>Eukaryota</taxon>
        <taxon>Metazoa</taxon>
        <taxon>Ecdysozoa</taxon>
        <taxon>Nematoda</taxon>
        <taxon>Chromadorea</taxon>
        <taxon>Rhabditida</taxon>
        <taxon>Rhabditina</taxon>
        <taxon>Rhabditomorpha</taxon>
        <taxon>Strongyloidea</taxon>
        <taxon>Trichostrongylidae</taxon>
        <taxon>Trichostrongylus</taxon>
    </lineage>
</organism>
<feature type="region of interest" description="Disordered" evidence="4">
    <location>
        <begin position="252"/>
        <end position="271"/>
    </location>
</feature>
<dbReference type="EC" id="2.3.1.108" evidence="3"/>
<keyword evidence="2 3" id="KW-0012">Acyltransferase</keyword>
<protein>
    <recommendedName>
        <fullName evidence="3">Alpha-tubulin N-acetyltransferase</fullName>
        <shortName evidence="3">Alpha-TAT</shortName>
        <shortName evidence="3">TAT</shortName>
        <ecNumber evidence="3">2.3.1.108</ecNumber>
    </recommendedName>
    <alternativeName>
        <fullName evidence="3">Acetyltransferase mec-17 homolog</fullName>
    </alternativeName>
</protein>
<dbReference type="InterPro" id="IPR007965">
    <property type="entry name" value="GNAT_ATAT"/>
</dbReference>
<comment type="similarity">
    <text evidence="3">Belongs to the acetyltransferase ATAT1 family.</text>
</comment>
<dbReference type="PANTHER" id="PTHR12327">
    <property type="entry name" value="ALPHA-TUBULIN N-ACETYLTRANSFERASE 1"/>
    <property type="match status" value="1"/>
</dbReference>
<sequence>MATSPKRGLCWVMEIAYDFSEIFASEPIQRIDRAQLARFNPRKFWAVQKAIDTLGELSTQAQGLKRILTSYEKVLNHPEDQLIYLMWHRHPTKPSTSIVIGMLKVGNKHLYLLDGNQQRFEEEPLCILDFYIHDSVQRKGNGHQLFDHMLRQEGTSASAVAIDRPSDAFLQFLSKFYGLKKPVWQSTNFVVFPEFFENKKPTKHNDKTDTGGRSEKFGSRRSTEPQLTPHHSPGKDSHGAGKDSVAGLLHGNMAPELRRIAPDTPLDRKNRRDFGHQSIWSNEIPEHLRSRLNCETGRRSSHNFLNLLSFEIGLQRHCTA</sequence>
<evidence type="ECO:0000256" key="4">
    <source>
        <dbReference type="SAM" id="MobiDB-lite"/>
    </source>
</evidence>
<comment type="caution">
    <text evidence="6">The sequence shown here is derived from an EMBL/GenBank/DDBJ whole genome shotgun (WGS) entry which is preliminary data.</text>
</comment>
<feature type="site" description="Crucial for catalytic activity" evidence="3">
    <location>
        <position position="62"/>
    </location>
</feature>
<evidence type="ECO:0000256" key="2">
    <source>
        <dbReference type="ARBA" id="ARBA00023315"/>
    </source>
</evidence>
<dbReference type="PROSITE" id="PS51730">
    <property type="entry name" value="GNAT_ATAT"/>
    <property type="match status" value="1"/>
</dbReference>
<dbReference type="HAMAP" id="MF_03130">
    <property type="entry name" value="mec17"/>
    <property type="match status" value="1"/>
</dbReference>
<comment type="function">
    <text evidence="3">Specifically acetylates 'Lys-40' in alpha-tubulin on the lumenal side of microtubules. Promotes microtubule destabilization and accelerates microtubule dynamics; this activity may be independent of acetylation activity. Acetylates alpha-tubulin with a slow enzymatic rate, due to a catalytic site that is not optimized for acetyl transfer. Enters the microtubule through each end and diffuses quickly throughout the lumen of microtubules. Acetylates only long/old microtubules because of its slow acetylation rate since it does not have time to act on dynamically unstable microtubules before the enzyme is released.</text>
</comment>
<keyword evidence="7" id="KW-1185">Reference proteome</keyword>
<evidence type="ECO:0000256" key="3">
    <source>
        <dbReference type="HAMAP-Rule" id="MF_03130"/>
    </source>
</evidence>
<feature type="region of interest" description="Disordered" evidence="4">
    <location>
        <begin position="200"/>
        <end position="247"/>
    </location>
</feature>
<comment type="catalytic activity">
    <reaction evidence="3">
        <text>L-lysyl-[alpha-tubulin] + acetyl-CoA = N(6)-acetyl-L-lysyl-[alpha-tubulin] + CoA + H(+)</text>
        <dbReference type="Rhea" id="RHEA:15277"/>
        <dbReference type="Rhea" id="RHEA-COMP:11278"/>
        <dbReference type="Rhea" id="RHEA-COMP:11279"/>
        <dbReference type="ChEBI" id="CHEBI:15378"/>
        <dbReference type="ChEBI" id="CHEBI:29969"/>
        <dbReference type="ChEBI" id="CHEBI:57287"/>
        <dbReference type="ChEBI" id="CHEBI:57288"/>
        <dbReference type="ChEBI" id="CHEBI:61930"/>
        <dbReference type="EC" id="2.3.1.108"/>
    </reaction>
</comment>
<dbReference type="GO" id="GO:0019799">
    <property type="term" value="F:tubulin N-acetyltransferase activity"/>
    <property type="evidence" value="ECO:0007669"/>
    <property type="project" value="UniProtKB-UniRule"/>
</dbReference>